<dbReference type="Proteomes" id="UP000258309">
    <property type="component" value="Unassembled WGS sequence"/>
</dbReference>
<proteinExistence type="predicted"/>
<reference evidence="2 3" key="1">
    <citation type="submission" date="2018-05" db="EMBL/GenBank/DDBJ databases">
        <title>Draft genome sequence of Scytalidium lignicola DSM 105466, a ubiquitous saprotrophic fungus.</title>
        <authorList>
            <person name="Buettner E."/>
            <person name="Gebauer A.M."/>
            <person name="Hofrichter M."/>
            <person name="Liers C."/>
            <person name="Kellner H."/>
        </authorList>
    </citation>
    <scope>NUCLEOTIDE SEQUENCE [LARGE SCALE GENOMIC DNA]</scope>
    <source>
        <strain evidence="2 3">DSM 105466</strain>
    </source>
</reference>
<feature type="region of interest" description="Disordered" evidence="1">
    <location>
        <begin position="65"/>
        <end position="116"/>
    </location>
</feature>
<evidence type="ECO:0000313" key="3">
    <source>
        <dbReference type="Proteomes" id="UP000258309"/>
    </source>
</evidence>
<keyword evidence="3" id="KW-1185">Reference proteome</keyword>
<feature type="non-terminal residue" evidence="2">
    <location>
        <position position="221"/>
    </location>
</feature>
<feature type="compositionally biased region" description="Basic and acidic residues" evidence="1">
    <location>
        <begin position="71"/>
        <end position="94"/>
    </location>
</feature>
<dbReference type="AlphaFoldDB" id="A0A3E2H1U3"/>
<feature type="non-terminal residue" evidence="2">
    <location>
        <position position="1"/>
    </location>
</feature>
<gene>
    <name evidence="2" type="ORF">B7463_g9087</name>
</gene>
<organism evidence="2 3">
    <name type="scientific">Scytalidium lignicola</name>
    <name type="common">Hyphomycete</name>
    <dbReference type="NCBI Taxonomy" id="5539"/>
    <lineage>
        <taxon>Eukaryota</taxon>
        <taxon>Fungi</taxon>
        <taxon>Dikarya</taxon>
        <taxon>Ascomycota</taxon>
        <taxon>Pezizomycotina</taxon>
        <taxon>Leotiomycetes</taxon>
        <taxon>Leotiomycetes incertae sedis</taxon>
        <taxon>Scytalidium</taxon>
    </lineage>
</organism>
<name>A0A3E2H1U3_SCYLI</name>
<comment type="caution">
    <text evidence="2">The sequence shown here is derived from an EMBL/GenBank/DDBJ whole genome shotgun (WGS) entry which is preliminary data.</text>
</comment>
<accession>A0A3E2H1U3</accession>
<evidence type="ECO:0000313" key="2">
    <source>
        <dbReference type="EMBL" id="RFU27267.1"/>
    </source>
</evidence>
<evidence type="ECO:0000256" key="1">
    <source>
        <dbReference type="SAM" id="MobiDB-lite"/>
    </source>
</evidence>
<dbReference type="EMBL" id="NCSJ02000214">
    <property type="protein sequence ID" value="RFU27267.1"/>
    <property type="molecule type" value="Genomic_DNA"/>
</dbReference>
<protein>
    <submittedName>
        <fullName evidence="2">Uncharacterized protein</fullName>
    </submittedName>
</protein>
<feature type="compositionally biased region" description="Polar residues" evidence="1">
    <location>
        <begin position="100"/>
        <end position="109"/>
    </location>
</feature>
<sequence>MGSWWQMPLRRNGHCAALQAPLEMALFRTVAARLPGFQAHPPIFSSLVHSLSRPRHLEYVSSPAVQIQTDHQTRPETKALEPARHGSSRVREGEGVVQSGARTHQQGSAKSIDDAAPGSKLDAMACVWRCPEVTGSPASELCVMVVQLVVGTSAATDETVEWIEANVIKFEQRSLRIVQSTYEMKRFISVQEIPQLPAVAHEAEELALRHCSAANDQREIA</sequence>